<evidence type="ECO:0000313" key="2">
    <source>
        <dbReference type="Proteomes" id="UP000499080"/>
    </source>
</evidence>
<gene>
    <name evidence="1" type="ORF">AVEN_188597_1</name>
</gene>
<keyword evidence="2" id="KW-1185">Reference proteome</keyword>
<protein>
    <submittedName>
        <fullName evidence="1">Uncharacterized protein</fullName>
    </submittedName>
</protein>
<dbReference type="EMBL" id="BGPR01009793">
    <property type="protein sequence ID" value="GBN42325.1"/>
    <property type="molecule type" value="Genomic_DNA"/>
</dbReference>
<evidence type="ECO:0000313" key="1">
    <source>
        <dbReference type="EMBL" id="GBN42325.1"/>
    </source>
</evidence>
<dbReference type="AlphaFoldDB" id="A0A4Y2NRV4"/>
<comment type="caution">
    <text evidence="1">The sequence shown here is derived from an EMBL/GenBank/DDBJ whole genome shotgun (WGS) entry which is preliminary data.</text>
</comment>
<name>A0A4Y2NRV4_ARAVE</name>
<accession>A0A4Y2NRV4</accession>
<dbReference type="Proteomes" id="UP000499080">
    <property type="component" value="Unassembled WGS sequence"/>
</dbReference>
<sequence>MFPGFSGNSRKGKKGGKSETLDAMKLAIASTGVARWPDGKILASWLEDSRFETKFHPLCGHTKSYVEIKRLPAGVVRKLGEGAPAQALCSRFDRCSK</sequence>
<organism evidence="1 2">
    <name type="scientific">Araneus ventricosus</name>
    <name type="common">Orbweaver spider</name>
    <name type="synonym">Epeira ventricosa</name>
    <dbReference type="NCBI Taxonomy" id="182803"/>
    <lineage>
        <taxon>Eukaryota</taxon>
        <taxon>Metazoa</taxon>
        <taxon>Ecdysozoa</taxon>
        <taxon>Arthropoda</taxon>
        <taxon>Chelicerata</taxon>
        <taxon>Arachnida</taxon>
        <taxon>Araneae</taxon>
        <taxon>Araneomorphae</taxon>
        <taxon>Entelegynae</taxon>
        <taxon>Araneoidea</taxon>
        <taxon>Araneidae</taxon>
        <taxon>Araneus</taxon>
    </lineage>
</organism>
<proteinExistence type="predicted"/>
<reference evidence="1 2" key="1">
    <citation type="journal article" date="2019" name="Sci. Rep.">
        <title>Orb-weaving spider Araneus ventricosus genome elucidates the spidroin gene catalogue.</title>
        <authorList>
            <person name="Kono N."/>
            <person name="Nakamura H."/>
            <person name="Ohtoshi R."/>
            <person name="Moran D.A.P."/>
            <person name="Shinohara A."/>
            <person name="Yoshida Y."/>
            <person name="Fujiwara M."/>
            <person name="Mori M."/>
            <person name="Tomita M."/>
            <person name="Arakawa K."/>
        </authorList>
    </citation>
    <scope>NUCLEOTIDE SEQUENCE [LARGE SCALE GENOMIC DNA]</scope>
</reference>